<name>A0A2A2I810_9GAMM</name>
<feature type="region of interest" description="Disordered" evidence="1">
    <location>
        <begin position="1"/>
        <end position="30"/>
    </location>
</feature>
<dbReference type="AlphaFoldDB" id="A0A2A2I810"/>
<comment type="caution">
    <text evidence="2">The sequence shown here is derived from an EMBL/GenBank/DDBJ whole genome shotgun (WGS) entry which is preliminary data.</text>
</comment>
<reference evidence="2 3" key="1">
    <citation type="submission" date="2017-07" db="EMBL/GenBank/DDBJ databases">
        <title>Tamlnaduibacter salinus (Mi-7) genome sequencing.</title>
        <authorList>
            <person name="Verma A."/>
            <person name="Krishnamurthi S."/>
        </authorList>
    </citation>
    <scope>NUCLEOTIDE SEQUENCE [LARGE SCALE GENOMIC DNA]</scope>
    <source>
        <strain evidence="2 3">Mi-7</strain>
    </source>
</reference>
<dbReference type="EMBL" id="NMPM01000008">
    <property type="protein sequence ID" value="PAV27260.1"/>
    <property type="molecule type" value="Genomic_DNA"/>
</dbReference>
<sequence length="92" mass="10098">MFSGIATADSLHTTGDQANDSASQELSQQSEQGYKKFFDAPKTTLDNNVDIMSDSDMKDTEGGVYGPYVCITCGGRHGGVYSPNYCQWCYYK</sequence>
<gene>
    <name evidence="2" type="ORF">CF392_02085</name>
</gene>
<dbReference type="Proteomes" id="UP000218332">
    <property type="component" value="Unassembled WGS sequence"/>
</dbReference>
<protein>
    <submittedName>
        <fullName evidence="2">Uncharacterized protein</fullName>
    </submittedName>
</protein>
<keyword evidence="3" id="KW-1185">Reference proteome</keyword>
<organism evidence="2 3">
    <name type="scientific">Tamilnaduibacter salinus</name>
    <dbReference type="NCBI Taxonomy" id="1484056"/>
    <lineage>
        <taxon>Bacteria</taxon>
        <taxon>Pseudomonadati</taxon>
        <taxon>Pseudomonadota</taxon>
        <taxon>Gammaproteobacteria</taxon>
        <taxon>Pseudomonadales</taxon>
        <taxon>Marinobacteraceae</taxon>
        <taxon>Tamilnaduibacter</taxon>
    </lineage>
</organism>
<evidence type="ECO:0000313" key="2">
    <source>
        <dbReference type="EMBL" id="PAV27260.1"/>
    </source>
</evidence>
<feature type="compositionally biased region" description="Polar residues" evidence="1">
    <location>
        <begin position="10"/>
        <end position="20"/>
    </location>
</feature>
<proteinExistence type="predicted"/>
<feature type="compositionally biased region" description="Low complexity" evidence="1">
    <location>
        <begin position="21"/>
        <end position="30"/>
    </location>
</feature>
<accession>A0A2A2I810</accession>
<evidence type="ECO:0000256" key="1">
    <source>
        <dbReference type="SAM" id="MobiDB-lite"/>
    </source>
</evidence>
<evidence type="ECO:0000313" key="3">
    <source>
        <dbReference type="Proteomes" id="UP000218332"/>
    </source>
</evidence>